<gene>
    <name evidence="4" type="primary">Il10rb</name>
    <name evidence="4" type="ORF">CENUNI_R10473</name>
</gene>
<dbReference type="PANTHER" id="PTHR20859">
    <property type="entry name" value="INTERFERON/INTERLEUKIN RECEPTOR"/>
    <property type="match status" value="1"/>
</dbReference>
<organism evidence="4 5">
    <name type="scientific">Centropus unirufus</name>
    <dbReference type="NCBI Taxonomy" id="1118519"/>
    <lineage>
        <taxon>Eukaryota</taxon>
        <taxon>Metazoa</taxon>
        <taxon>Chordata</taxon>
        <taxon>Craniata</taxon>
        <taxon>Vertebrata</taxon>
        <taxon>Euteleostomi</taxon>
        <taxon>Archelosauria</taxon>
        <taxon>Archosauria</taxon>
        <taxon>Dinosauria</taxon>
        <taxon>Saurischia</taxon>
        <taxon>Theropoda</taxon>
        <taxon>Coelurosauria</taxon>
        <taxon>Aves</taxon>
        <taxon>Neognathae</taxon>
        <taxon>Neoaves</taxon>
        <taxon>Otidimorphae</taxon>
        <taxon>Cuculiformes</taxon>
        <taxon>Centropidae</taxon>
        <taxon>Centropus</taxon>
    </lineage>
</organism>
<dbReference type="PANTHER" id="PTHR20859:SF50">
    <property type="entry name" value="INTERLEUKIN-10 RECEPTOR SUBUNIT BETA"/>
    <property type="match status" value="1"/>
</dbReference>
<sequence length="221" mass="25620">TAIIGPPDVRVKSESGSLHVDFTGPFAEHEHDKWLLKQHYGSWENRILYWKKGRNIEVHRIETEHNSYIISQLEPWTMYCIQVQAVIPEWNKTGELSREHCEQTTHNGVTPVWIIVTVLIGSMLVVVITVPACFFSFLYLYRLTRYVFFPSYIFPQHLKEFLSKPPSGLQFFSPLPQEEHLFYDKLTVISEESKNQSNDSGDETSNTAEHLQSSEQEDSDS</sequence>
<reference evidence="4 5" key="1">
    <citation type="submission" date="2019-09" db="EMBL/GenBank/DDBJ databases">
        <title>Bird 10,000 Genomes (B10K) Project - Family phase.</title>
        <authorList>
            <person name="Zhang G."/>
        </authorList>
    </citation>
    <scope>NUCLEOTIDE SEQUENCE [LARGE SCALE GENOMIC DNA]</scope>
    <source>
        <strain evidence="4">B10K-DU-017-25</strain>
        <tissue evidence="4">Mixed tissue sample</tissue>
    </source>
</reference>
<evidence type="ECO:0000256" key="1">
    <source>
        <dbReference type="SAM" id="MobiDB-lite"/>
    </source>
</evidence>
<keyword evidence="2" id="KW-0472">Membrane</keyword>
<name>A0A7K4ZG96_9AVES</name>
<accession>A0A7K4ZG96</accession>
<dbReference type="CDD" id="cd00063">
    <property type="entry name" value="FN3"/>
    <property type="match status" value="1"/>
</dbReference>
<keyword evidence="2" id="KW-1133">Transmembrane helix</keyword>
<feature type="region of interest" description="Disordered" evidence="1">
    <location>
        <begin position="192"/>
        <end position="221"/>
    </location>
</feature>
<proteinExistence type="predicted"/>
<evidence type="ECO:0000313" key="5">
    <source>
        <dbReference type="Proteomes" id="UP000517892"/>
    </source>
</evidence>
<keyword evidence="2" id="KW-0812">Transmembrane</keyword>
<dbReference type="AlphaFoldDB" id="A0A7K4ZG96"/>
<feature type="non-terminal residue" evidence="4">
    <location>
        <position position="1"/>
    </location>
</feature>
<dbReference type="PROSITE" id="PS50853">
    <property type="entry name" value="FN3"/>
    <property type="match status" value="1"/>
</dbReference>
<dbReference type="InterPro" id="IPR003961">
    <property type="entry name" value="FN3_dom"/>
</dbReference>
<dbReference type="SUPFAM" id="SSF49265">
    <property type="entry name" value="Fibronectin type III"/>
    <property type="match status" value="1"/>
</dbReference>
<dbReference type="InterPro" id="IPR015373">
    <property type="entry name" value="Interferon/interleukin_rcp_dom"/>
</dbReference>
<dbReference type="Proteomes" id="UP000517892">
    <property type="component" value="Unassembled WGS sequence"/>
</dbReference>
<evidence type="ECO:0000259" key="3">
    <source>
        <dbReference type="PROSITE" id="PS50853"/>
    </source>
</evidence>
<dbReference type="Gene3D" id="2.60.40.10">
    <property type="entry name" value="Immunoglobulins"/>
    <property type="match status" value="1"/>
</dbReference>
<feature type="domain" description="Fibronectin type-III" evidence="3">
    <location>
        <begin position="3"/>
        <end position="108"/>
    </location>
</feature>
<evidence type="ECO:0000313" key="4">
    <source>
        <dbReference type="EMBL" id="NWR70286.1"/>
    </source>
</evidence>
<dbReference type="EMBL" id="VYZI01000032">
    <property type="protein sequence ID" value="NWR70286.1"/>
    <property type="molecule type" value="Genomic_DNA"/>
</dbReference>
<dbReference type="InterPro" id="IPR036116">
    <property type="entry name" value="FN3_sf"/>
</dbReference>
<dbReference type="GO" id="GO:0005886">
    <property type="term" value="C:plasma membrane"/>
    <property type="evidence" value="ECO:0007669"/>
    <property type="project" value="TreeGrafter"/>
</dbReference>
<comment type="caution">
    <text evidence="4">The sequence shown here is derived from an EMBL/GenBank/DDBJ whole genome shotgun (WGS) entry which is preliminary data.</text>
</comment>
<evidence type="ECO:0000256" key="2">
    <source>
        <dbReference type="SAM" id="Phobius"/>
    </source>
</evidence>
<dbReference type="InterPro" id="IPR013783">
    <property type="entry name" value="Ig-like_fold"/>
</dbReference>
<dbReference type="InterPro" id="IPR050650">
    <property type="entry name" value="Type-II_Cytokine-TF_Rcpt"/>
</dbReference>
<feature type="non-terminal residue" evidence="4">
    <location>
        <position position="221"/>
    </location>
</feature>
<dbReference type="Pfam" id="PF09294">
    <property type="entry name" value="Interfer-bind"/>
    <property type="match status" value="1"/>
</dbReference>
<feature type="transmembrane region" description="Helical" evidence="2">
    <location>
        <begin position="112"/>
        <end position="141"/>
    </location>
</feature>
<dbReference type="OrthoDB" id="8724082at2759"/>
<feature type="compositionally biased region" description="Polar residues" evidence="1">
    <location>
        <begin position="195"/>
        <end position="214"/>
    </location>
</feature>
<keyword evidence="5" id="KW-1185">Reference proteome</keyword>
<protein>
    <submittedName>
        <fullName evidence="4">I10R2 protein</fullName>
    </submittedName>
</protein>
<dbReference type="GO" id="GO:0004920">
    <property type="term" value="F:interleukin-10 receptor activity"/>
    <property type="evidence" value="ECO:0007669"/>
    <property type="project" value="TreeGrafter"/>
</dbReference>